<evidence type="ECO:0000256" key="2">
    <source>
        <dbReference type="SAM" id="Phobius"/>
    </source>
</evidence>
<proteinExistence type="predicted"/>
<keyword evidence="2" id="KW-1133">Transmembrane helix</keyword>
<sequence length="215" mass="23903">MKDKYNQSSRYDKRAKRKKTNIVLNGLIGLVILLIIVVSVIIFSGGNDNEAGSKNGVEKNEEQKGTNEEKQPVEEEETKNNEEEEKDDSETTDESKDEGNIDDEEIVTEGGSDSNVIRTIENPAWEPVGTTQTGEHPTAVYDSNSVDWDEMLNAITHATGLDKSSMTVNFLGNNGPNRSIGTVFSPGKEQMYRVYIEWVDGQGWKPTKVEELSSL</sequence>
<organism evidence="4 5">
    <name type="scientific">Cytobacillus purgationiresistens</name>
    <dbReference type="NCBI Taxonomy" id="863449"/>
    <lineage>
        <taxon>Bacteria</taxon>
        <taxon>Bacillati</taxon>
        <taxon>Bacillota</taxon>
        <taxon>Bacilli</taxon>
        <taxon>Bacillales</taxon>
        <taxon>Bacillaceae</taxon>
        <taxon>Cytobacillus</taxon>
    </lineage>
</organism>
<keyword evidence="2" id="KW-0812">Transmembrane</keyword>
<accession>A0ABU0AE75</accession>
<protein>
    <submittedName>
        <fullName evidence="4">Cytoskeletal protein RodZ</fullName>
    </submittedName>
</protein>
<reference evidence="4 5" key="1">
    <citation type="submission" date="2023-07" db="EMBL/GenBank/DDBJ databases">
        <title>Genomic Encyclopedia of Type Strains, Phase IV (KMG-IV): sequencing the most valuable type-strain genomes for metagenomic binning, comparative biology and taxonomic classification.</title>
        <authorList>
            <person name="Goeker M."/>
        </authorList>
    </citation>
    <scope>NUCLEOTIDE SEQUENCE [LARGE SCALE GENOMIC DNA]</scope>
    <source>
        <strain evidence="4 5">DSM 23494</strain>
    </source>
</reference>
<keyword evidence="5" id="KW-1185">Reference proteome</keyword>
<evidence type="ECO:0000313" key="5">
    <source>
        <dbReference type="Proteomes" id="UP001238088"/>
    </source>
</evidence>
<dbReference type="RefSeq" id="WP_307473187.1">
    <property type="nucleotide sequence ID" value="NZ_JAUSUB010000004.1"/>
</dbReference>
<dbReference type="InterPro" id="IPR009988">
    <property type="entry name" value="DUF1510"/>
</dbReference>
<comment type="caution">
    <text evidence="4">The sequence shown here is derived from an EMBL/GenBank/DDBJ whole genome shotgun (WGS) entry which is preliminary data.</text>
</comment>
<evidence type="ECO:0000256" key="1">
    <source>
        <dbReference type="SAM" id="MobiDB-lite"/>
    </source>
</evidence>
<feature type="region of interest" description="Disordered" evidence="1">
    <location>
        <begin position="47"/>
        <end position="114"/>
    </location>
</feature>
<dbReference type="Pfam" id="PF07423">
    <property type="entry name" value="DUF1510"/>
    <property type="match status" value="1"/>
</dbReference>
<gene>
    <name evidence="4" type="ORF">J2S17_001417</name>
</gene>
<dbReference type="EMBL" id="JAUSUB010000004">
    <property type="protein sequence ID" value="MDQ0269546.1"/>
    <property type="molecule type" value="Genomic_DNA"/>
</dbReference>
<keyword evidence="2" id="KW-0472">Membrane</keyword>
<feature type="transmembrane region" description="Helical" evidence="2">
    <location>
        <begin position="21"/>
        <end position="43"/>
    </location>
</feature>
<feature type="domain" description="DUF1510" evidence="3">
    <location>
        <begin position="120"/>
        <end position="212"/>
    </location>
</feature>
<evidence type="ECO:0000313" key="4">
    <source>
        <dbReference type="EMBL" id="MDQ0269546.1"/>
    </source>
</evidence>
<evidence type="ECO:0000259" key="3">
    <source>
        <dbReference type="Pfam" id="PF07423"/>
    </source>
</evidence>
<feature type="compositionally biased region" description="Basic and acidic residues" evidence="1">
    <location>
        <begin position="56"/>
        <end position="81"/>
    </location>
</feature>
<feature type="compositionally biased region" description="Acidic residues" evidence="1">
    <location>
        <begin position="82"/>
        <end position="92"/>
    </location>
</feature>
<dbReference type="Proteomes" id="UP001238088">
    <property type="component" value="Unassembled WGS sequence"/>
</dbReference>
<name>A0ABU0AE75_9BACI</name>